<dbReference type="EMBL" id="JANPWB010000009">
    <property type="protein sequence ID" value="KAJ1154111.1"/>
    <property type="molecule type" value="Genomic_DNA"/>
</dbReference>
<feature type="region of interest" description="Disordered" evidence="1">
    <location>
        <begin position="1"/>
        <end position="85"/>
    </location>
</feature>
<accession>A0AAV7RNP9</accession>
<comment type="caution">
    <text evidence="2">The sequence shown here is derived from an EMBL/GenBank/DDBJ whole genome shotgun (WGS) entry which is preliminary data.</text>
</comment>
<gene>
    <name evidence="2" type="ORF">NDU88_006867</name>
</gene>
<keyword evidence="3" id="KW-1185">Reference proteome</keyword>
<dbReference type="Proteomes" id="UP001066276">
    <property type="component" value="Chromosome 5"/>
</dbReference>
<name>A0AAV7RNP9_PLEWA</name>
<protein>
    <submittedName>
        <fullName evidence="2">Uncharacterized protein</fullName>
    </submittedName>
</protein>
<evidence type="ECO:0000313" key="3">
    <source>
        <dbReference type="Proteomes" id="UP001066276"/>
    </source>
</evidence>
<evidence type="ECO:0000256" key="1">
    <source>
        <dbReference type="SAM" id="MobiDB-lite"/>
    </source>
</evidence>
<reference evidence="2" key="1">
    <citation type="journal article" date="2022" name="bioRxiv">
        <title>Sequencing and chromosome-scale assembly of the giantPleurodeles waltlgenome.</title>
        <authorList>
            <person name="Brown T."/>
            <person name="Elewa A."/>
            <person name="Iarovenko S."/>
            <person name="Subramanian E."/>
            <person name="Araus A.J."/>
            <person name="Petzold A."/>
            <person name="Susuki M."/>
            <person name="Suzuki K.-i.T."/>
            <person name="Hayashi T."/>
            <person name="Toyoda A."/>
            <person name="Oliveira C."/>
            <person name="Osipova E."/>
            <person name="Leigh N.D."/>
            <person name="Simon A."/>
            <person name="Yun M.H."/>
        </authorList>
    </citation>
    <scope>NUCLEOTIDE SEQUENCE</scope>
    <source>
        <strain evidence="2">20211129_DDA</strain>
        <tissue evidence="2">Liver</tissue>
    </source>
</reference>
<evidence type="ECO:0000313" key="2">
    <source>
        <dbReference type="EMBL" id="KAJ1154111.1"/>
    </source>
</evidence>
<dbReference type="AlphaFoldDB" id="A0AAV7RNP9"/>
<feature type="compositionally biased region" description="Low complexity" evidence="1">
    <location>
        <begin position="34"/>
        <end position="43"/>
    </location>
</feature>
<organism evidence="2 3">
    <name type="scientific">Pleurodeles waltl</name>
    <name type="common">Iberian ribbed newt</name>
    <dbReference type="NCBI Taxonomy" id="8319"/>
    <lineage>
        <taxon>Eukaryota</taxon>
        <taxon>Metazoa</taxon>
        <taxon>Chordata</taxon>
        <taxon>Craniata</taxon>
        <taxon>Vertebrata</taxon>
        <taxon>Euteleostomi</taxon>
        <taxon>Amphibia</taxon>
        <taxon>Batrachia</taxon>
        <taxon>Caudata</taxon>
        <taxon>Salamandroidea</taxon>
        <taxon>Salamandridae</taxon>
        <taxon>Pleurodelinae</taxon>
        <taxon>Pleurodeles</taxon>
    </lineage>
</organism>
<sequence length="85" mass="9055">MPTGREPQQEANPPRPRPDRAAVKINPPGSNQTGASGPAAPAAARHRAGATFTPWEETTYRAEVTWGAHGGRRPLADTPPVPRIQ</sequence>
<proteinExistence type="predicted"/>